<dbReference type="AlphaFoldDB" id="A0A4S2MUN4"/>
<name>A0A4S2MUN4_9PEZI</name>
<organism evidence="1 2">
    <name type="scientific">Ascodesmis nigricans</name>
    <dbReference type="NCBI Taxonomy" id="341454"/>
    <lineage>
        <taxon>Eukaryota</taxon>
        <taxon>Fungi</taxon>
        <taxon>Dikarya</taxon>
        <taxon>Ascomycota</taxon>
        <taxon>Pezizomycotina</taxon>
        <taxon>Pezizomycetes</taxon>
        <taxon>Pezizales</taxon>
        <taxon>Ascodesmidaceae</taxon>
        <taxon>Ascodesmis</taxon>
    </lineage>
</organism>
<reference evidence="1 2" key="1">
    <citation type="submission" date="2019-04" db="EMBL/GenBank/DDBJ databases">
        <title>Comparative genomics and transcriptomics to analyze fruiting body development in filamentous ascomycetes.</title>
        <authorList>
            <consortium name="DOE Joint Genome Institute"/>
            <person name="Lutkenhaus R."/>
            <person name="Traeger S."/>
            <person name="Breuer J."/>
            <person name="Kuo A."/>
            <person name="Lipzen A."/>
            <person name="Pangilinan J."/>
            <person name="Dilworth D."/>
            <person name="Sandor L."/>
            <person name="Poggeler S."/>
            <person name="Barry K."/>
            <person name="Grigoriev I.V."/>
            <person name="Nowrousian M."/>
        </authorList>
    </citation>
    <scope>NUCLEOTIDE SEQUENCE [LARGE SCALE GENOMIC DNA]</scope>
    <source>
        <strain evidence="1 2">CBS 389.68</strain>
    </source>
</reference>
<accession>A0A4S2MUN4</accession>
<dbReference type="InParanoid" id="A0A4S2MUN4"/>
<evidence type="ECO:0000313" key="1">
    <source>
        <dbReference type="EMBL" id="TGZ80223.1"/>
    </source>
</evidence>
<sequence length="149" mass="17030">MLCLEGLSELVMFEDVRSLGWTGPIWPSRGRGRAGTGGWPMGRGLRRKGYFDRKGDYQTNAIGSEFLNKAEREPRTWGERWRRVLSEKQIERERDGPPPPDAHVPFYQVLDYARSDRTKAANTIMIPGQHKGNNIQVYTKANPGNENQQ</sequence>
<evidence type="ECO:0000313" key="2">
    <source>
        <dbReference type="Proteomes" id="UP000298138"/>
    </source>
</evidence>
<protein>
    <submittedName>
        <fullName evidence="1">Uncharacterized protein</fullName>
    </submittedName>
</protein>
<keyword evidence="2" id="KW-1185">Reference proteome</keyword>
<proteinExistence type="predicted"/>
<dbReference type="EMBL" id="ML220126">
    <property type="protein sequence ID" value="TGZ80223.1"/>
    <property type="molecule type" value="Genomic_DNA"/>
</dbReference>
<gene>
    <name evidence="1" type="ORF">EX30DRAFT_364739</name>
</gene>
<dbReference type="Proteomes" id="UP000298138">
    <property type="component" value="Unassembled WGS sequence"/>
</dbReference>